<evidence type="ECO:0000313" key="3">
    <source>
        <dbReference type="WBParaSite" id="L893_g17277.t1"/>
    </source>
</evidence>
<protein>
    <submittedName>
        <fullName evidence="3">Uncharacterized protein</fullName>
    </submittedName>
</protein>
<sequence>MKVNLKVANTWTIGFCAGRHGTAVGFLLKQVLCRWDKFVRRSYSQSVDHRTSRHEQRSVSPQHSGIAMGNDLRPNSLLLAANRARTADQQGDHHDAPQEQSDGQADERDERKNVHVAQEIDNFMFSAGVATAAAPRRRRVALI</sequence>
<dbReference type="Proteomes" id="UP000095287">
    <property type="component" value="Unplaced"/>
</dbReference>
<proteinExistence type="predicted"/>
<dbReference type="AlphaFoldDB" id="A0A1I7YKK2"/>
<keyword evidence="2" id="KW-1185">Reference proteome</keyword>
<accession>A0A1I7YKK2</accession>
<name>A0A1I7YKK2_9BILA</name>
<feature type="region of interest" description="Disordered" evidence="1">
    <location>
        <begin position="44"/>
        <end position="111"/>
    </location>
</feature>
<organism evidence="2 3">
    <name type="scientific">Steinernema glaseri</name>
    <dbReference type="NCBI Taxonomy" id="37863"/>
    <lineage>
        <taxon>Eukaryota</taxon>
        <taxon>Metazoa</taxon>
        <taxon>Ecdysozoa</taxon>
        <taxon>Nematoda</taxon>
        <taxon>Chromadorea</taxon>
        <taxon>Rhabditida</taxon>
        <taxon>Tylenchina</taxon>
        <taxon>Panagrolaimomorpha</taxon>
        <taxon>Strongyloidoidea</taxon>
        <taxon>Steinernematidae</taxon>
        <taxon>Steinernema</taxon>
    </lineage>
</organism>
<feature type="compositionally biased region" description="Basic and acidic residues" evidence="1">
    <location>
        <begin position="47"/>
        <end position="57"/>
    </location>
</feature>
<dbReference type="WBParaSite" id="L893_g17277.t1">
    <property type="protein sequence ID" value="L893_g17277.t1"/>
    <property type="gene ID" value="L893_g17277"/>
</dbReference>
<evidence type="ECO:0000256" key="1">
    <source>
        <dbReference type="SAM" id="MobiDB-lite"/>
    </source>
</evidence>
<evidence type="ECO:0000313" key="2">
    <source>
        <dbReference type="Proteomes" id="UP000095287"/>
    </source>
</evidence>
<reference evidence="3" key="1">
    <citation type="submission" date="2016-11" db="UniProtKB">
        <authorList>
            <consortium name="WormBaseParasite"/>
        </authorList>
    </citation>
    <scope>IDENTIFICATION</scope>
</reference>